<accession>W5WC85</accession>
<evidence type="ECO:0000313" key="1">
    <source>
        <dbReference type="EMBL" id="AHH98773.1"/>
    </source>
</evidence>
<proteinExistence type="predicted"/>
<dbReference type="eggNOG" id="ENOG5031S4W">
    <property type="taxonomic scope" value="Bacteria"/>
</dbReference>
<reference evidence="1 2" key="1">
    <citation type="journal article" date="2014" name="BMC Genomics">
        <title>Complete genome sequence of producer of the glycopeptide antibiotic Aculeximycin Kutzneria albida DSM 43870T, a representative of minor genus of Pseudonocardiaceae.</title>
        <authorList>
            <person name="Rebets Y."/>
            <person name="Tokovenko B."/>
            <person name="Lushchyk I."/>
            <person name="Ruckert C."/>
            <person name="Zaburannyi N."/>
            <person name="Bechthold A."/>
            <person name="Kalinowski J."/>
            <person name="Luzhetskyy A."/>
        </authorList>
    </citation>
    <scope>NUCLEOTIDE SEQUENCE [LARGE SCALE GENOMIC DNA]</scope>
    <source>
        <strain evidence="1">DSM 43870</strain>
    </source>
</reference>
<dbReference type="Proteomes" id="UP000019225">
    <property type="component" value="Chromosome"/>
</dbReference>
<dbReference type="STRING" id="1449976.KALB_5411"/>
<gene>
    <name evidence="1" type="ORF">KALB_5411</name>
</gene>
<keyword evidence="2" id="KW-1185">Reference proteome</keyword>
<evidence type="ECO:0000313" key="2">
    <source>
        <dbReference type="Proteomes" id="UP000019225"/>
    </source>
</evidence>
<dbReference type="KEGG" id="kal:KALB_5411"/>
<sequence>MRVRCVRAARVVDGVALEDSPWIRIGAEYVVISLMMDSNRRAMLQVVDEARPDPGWFDAEMFETTSTRIPPNWSARVRGTGVIEFAPARWLDDGFWERFYDDERVAVAVFREDLEVILSDSAFVDPHQGTGIEAPSG</sequence>
<dbReference type="HOGENOM" id="CLU_1862549_0_0_11"/>
<dbReference type="EMBL" id="CP007155">
    <property type="protein sequence ID" value="AHH98773.1"/>
    <property type="molecule type" value="Genomic_DNA"/>
</dbReference>
<dbReference type="AlphaFoldDB" id="W5WC85"/>
<organism evidence="1 2">
    <name type="scientific">Kutzneria albida DSM 43870</name>
    <dbReference type="NCBI Taxonomy" id="1449976"/>
    <lineage>
        <taxon>Bacteria</taxon>
        <taxon>Bacillati</taxon>
        <taxon>Actinomycetota</taxon>
        <taxon>Actinomycetes</taxon>
        <taxon>Pseudonocardiales</taxon>
        <taxon>Pseudonocardiaceae</taxon>
        <taxon>Kutzneria</taxon>
    </lineage>
</organism>
<protein>
    <submittedName>
        <fullName evidence="1">Uncharacterized protein</fullName>
    </submittedName>
</protein>
<name>W5WC85_9PSEU</name>